<dbReference type="GO" id="GO:1904680">
    <property type="term" value="F:peptide transmembrane transporter activity"/>
    <property type="evidence" value="ECO:0007669"/>
    <property type="project" value="InterPro"/>
</dbReference>
<dbReference type="EMBL" id="AP028908">
    <property type="protein sequence ID" value="BES84046.1"/>
    <property type="molecule type" value="Genomic_DNA"/>
</dbReference>
<feature type="transmembrane region" description="Helical" evidence="6">
    <location>
        <begin position="142"/>
        <end position="166"/>
    </location>
</feature>
<dbReference type="GO" id="GO:0005524">
    <property type="term" value="F:ATP binding"/>
    <property type="evidence" value="ECO:0007669"/>
    <property type="project" value="InterPro"/>
</dbReference>
<gene>
    <name evidence="7" type="ORF">PEC302110_11430</name>
</gene>
<proteinExistence type="predicted"/>
<keyword evidence="8" id="KW-1185">Reference proteome</keyword>
<keyword evidence="3 6" id="KW-0812">Transmembrane</keyword>
<dbReference type="Proteomes" id="UP001377830">
    <property type="component" value="Chromosome"/>
</dbReference>
<evidence type="ECO:0000313" key="7">
    <source>
        <dbReference type="EMBL" id="BES84046.1"/>
    </source>
</evidence>
<dbReference type="PANTHER" id="PTHR11384">
    <property type="entry name" value="ATP-BINDING CASSETTE, SUB-FAMILY D MEMBER"/>
    <property type="match status" value="1"/>
</dbReference>
<feature type="transmembrane region" description="Helical" evidence="6">
    <location>
        <begin position="267"/>
        <end position="286"/>
    </location>
</feature>
<evidence type="ECO:0008006" key="9">
    <source>
        <dbReference type="Google" id="ProtNLM"/>
    </source>
</evidence>
<sequence>MNFSVEIGVTLNAWYGPFYDLIQKALTQPGAVTLAEFYQGIFTVLRITLLSLTVGVFNLFLTSHYIFRWRSAMNEFYIAHWSVLRHIEGASQRVQEDTMRFASTLEGLGIQLIQSIMTLVAFLPVLATLSKHVGNLPLLGDIPYGLVIAAVAWSLVGTGLIALIGIKLPGLEFNNQRVEAAYRKELVYGEDHADRADPLTAAVLFTAVRKNYFRLYFHYTYFNVARMFYLSLDNIFSLLLLFPAIIAGTLTLGLITQITNVFDRVRYSFQYLINSWSTIIELLSIYKRLRAFESVMDKEEI</sequence>
<name>A0AAN0MK35_9GAMM</name>
<dbReference type="Pfam" id="PF05992">
    <property type="entry name" value="SbmA_BacA"/>
    <property type="match status" value="1"/>
</dbReference>
<comment type="subcellular location">
    <subcellularLocation>
        <location evidence="1">Cell membrane</location>
        <topology evidence="1">Multi-pass membrane protein</topology>
    </subcellularLocation>
</comment>
<dbReference type="AlphaFoldDB" id="A0AAN0MK35"/>
<dbReference type="KEGG" id="parl:PEC302110_11430"/>
<dbReference type="InterPro" id="IPR009248">
    <property type="entry name" value="SbmA_BacA"/>
</dbReference>
<evidence type="ECO:0000256" key="2">
    <source>
        <dbReference type="ARBA" id="ARBA00022448"/>
    </source>
</evidence>
<organism evidence="7 8">
    <name type="scientific">Pectobacterium araliae</name>
    <dbReference type="NCBI Taxonomy" id="3073862"/>
    <lineage>
        <taxon>Bacteria</taxon>
        <taxon>Pseudomonadati</taxon>
        <taxon>Pseudomonadota</taxon>
        <taxon>Gammaproteobacteria</taxon>
        <taxon>Enterobacterales</taxon>
        <taxon>Pectobacteriaceae</taxon>
        <taxon>Pectobacterium</taxon>
    </lineage>
</organism>
<dbReference type="GO" id="GO:0015833">
    <property type="term" value="P:peptide transport"/>
    <property type="evidence" value="ECO:0007669"/>
    <property type="project" value="InterPro"/>
</dbReference>
<evidence type="ECO:0000313" key="8">
    <source>
        <dbReference type="Proteomes" id="UP001377830"/>
    </source>
</evidence>
<dbReference type="GO" id="GO:0005886">
    <property type="term" value="C:plasma membrane"/>
    <property type="evidence" value="ECO:0007669"/>
    <property type="project" value="UniProtKB-SubCell"/>
</dbReference>
<keyword evidence="4 6" id="KW-1133">Transmembrane helix</keyword>
<evidence type="ECO:0000256" key="6">
    <source>
        <dbReference type="SAM" id="Phobius"/>
    </source>
</evidence>
<feature type="transmembrane region" description="Helical" evidence="6">
    <location>
        <begin position="108"/>
        <end position="130"/>
    </location>
</feature>
<feature type="transmembrane region" description="Helical" evidence="6">
    <location>
        <begin position="37"/>
        <end position="61"/>
    </location>
</feature>
<dbReference type="InterPro" id="IPR036640">
    <property type="entry name" value="ABC1_TM_sf"/>
</dbReference>
<dbReference type="InterPro" id="IPR050835">
    <property type="entry name" value="ABC_transporter_sub-D"/>
</dbReference>
<evidence type="ECO:0000256" key="4">
    <source>
        <dbReference type="ARBA" id="ARBA00022989"/>
    </source>
</evidence>
<dbReference type="SUPFAM" id="SSF90123">
    <property type="entry name" value="ABC transporter transmembrane region"/>
    <property type="match status" value="1"/>
</dbReference>
<evidence type="ECO:0000256" key="1">
    <source>
        <dbReference type="ARBA" id="ARBA00004651"/>
    </source>
</evidence>
<reference evidence="8" key="1">
    <citation type="journal article" date="2024" name="Int. J. Syst. Evol. Microbiol.">
        <title>Pectobacterium araliae sp. nov., a pathogen causing bacterial soft rot of Japanese angelica tree in Japan.</title>
        <authorList>
            <person name="Sawada H."/>
            <person name="Someya N."/>
            <person name="Morohoshi T."/>
            <person name="Ono M."/>
            <person name="Satou M."/>
        </authorList>
    </citation>
    <scope>NUCLEOTIDE SEQUENCE [LARGE SCALE GENOMIC DNA]</scope>
    <source>
        <strain evidence="8">MAFF 302110</strain>
    </source>
</reference>
<accession>A0AAN0MK35</accession>
<evidence type="ECO:0000256" key="5">
    <source>
        <dbReference type="ARBA" id="ARBA00023136"/>
    </source>
</evidence>
<feature type="transmembrane region" description="Helical" evidence="6">
    <location>
        <begin position="235"/>
        <end position="255"/>
    </location>
</feature>
<protein>
    <recommendedName>
        <fullName evidence="9">Peptide antibiotic transporter SbmA</fullName>
    </recommendedName>
</protein>
<dbReference type="PANTHER" id="PTHR11384:SF59">
    <property type="entry name" value="LYSOSOMAL COBALAMIN TRANSPORTER ABCD4"/>
    <property type="match status" value="1"/>
</dbReference>
<keyword evidence="5 6" id="KW-0472">Membrane</keyword>
<keyword evidence="2" id="KW-0813">Transport</keyword>
<dbReference type="NCBIfam" id="NF008306">
    <property type="entry name" value="PRK11098.1"/>
    <property type="match status" value="1"/>
</dbReference>
<evidence type="ECO:0000256" key="3">
    <source>
        <dbReference type="ARBA" id="ARBA00022692"/>
    </source>
</evidence>